<reference evidence="2 3" key="1">
    <citation type="submission" date="2024-04" db="EMBL/GenBank/DDBJ databases">
        <authorList>
            <person name="Waldvogel A.-M."/>
            <person name="Schoenle A."/>
        </authorList>
    </citation>
    <scope>NUCLEOTIDE SEQUENCE [LARGE SCALE GENOMIC DNA]</scope>
</reference>
<feature type="region of interest" description="Disordered" evidence="1">
    <location>
        <begin position="74"/>
        <end position="164"/>
    </location>
</feature>
<evidence type="ECO:0000256" key="1">
    <source>
        <dbReference type="SAM" id="MobiDB-lite"/>
    </source>
</evidence>
<feature type="compositionally biased region" description="Pro residues" evidence="1">
    <location>
        <begin position="77"/>
        <end position="87"/>
    </location>
</feature>
<feature type="compositionally biased region" description="Basic and acidic residues" evidence="1">
    <location>
        <begin position="115"/>
        <end position="131"/>
    </location>
</feature>
<name>A0AAV2LRK7_KNICA</name>
<gene>
    <name evidence="2" type="ORF">KC01_LOCUS29856</name>
</gene>
<sequence>MNFRALLALVRTAIHRNDTNMDKASGGQWKCARPVTQQTQQLLKQLMLDTRLTNVQKRQLRDCFINGTPLHLVCARNPPPPPPPQSKPKPCTSRGPKGKPQKRSADQCQAGGSYVRDRFKPGPTRDLEKEKRHLQKILAMGKDEPSATIKESPPDSEAPEEKDRVDELVEEIEERRQFLEDMASMGQEKHYVNVINTEISQRIRELKLLDRSDPSRNAAEECEGQKE</sequence>
<dbReference type="AlphaFoldDB" id="A0AAV2LRK7"/>
<dbReference type="InterPro" id="IPR007914">
    <property type="entry name" value="UPF0193"/>
</dbReference>
<proteinExistence type="predicted"/>
<dbReference type="Pfam" id="PF05250">
    <property type="entry name" value="UPF0193"/>
    <property type="match status" value="1"/>
</dbReference>
<evidence type="ECO:0000313" key="3">
    <source>
        <dbReference type="Proteomes" id="UP001497482"/>
    </source>
</evidence>
<keyword evidence="3" id="KW-1185">Reference proteome</keyword>
<dbReference type="Proteomes" id="UP001497482">
    <property type="component" value="Chromosome 3"/>
</dbReference>
<accession>A0AAV2LRK7</accession>
<organism evidence="2 3">
    <name type="scientific">Knipowitschia caucasica</name>
    <name type="common">Caucasian dwarf goby</name>
    <name type="synonym">Pomatoschistus caucasicus</name>
    <dbReference type="NCBI Taxonomy" id="637954"/>
    <lineage>
        <taxon>Eukaryota</taxon>
        <taxon>Metazoa</taxon>
        <taxon>Chordata</taxon>
        <taxon>Craniata</taxon>
        <taxon>Vertebrata</taxon>
        <taxon>Euteleostomi</taxon>
        <taxon>Actinopterygii</taxon>
        <taxon>Neopterygii</taxon>
        <taxon>Teleostei</taxon>
        <taxon>Neoteleostei</taxon>
        <taxon>Acanthomorphata</taxon>
        <taxon>Gobiaria</taxon>
        <taxon>Gobiiformes</taxon>
        <taxon>Gobioidei</taxon>
        <taxon>Gobiidae</taxon>
        <taxon>Gobiinae</taxon>
        <taxon>Knipowitschia</taxon>
    </lineage>
</organism>
<dbReference type="PANTHER" id="PTHR28348">
    <property type="entry name" value="UPF0193 PROTEIN EVG1"/>
    <property type="match status" value="1"/>
</dbReference>
<dbReference type="EMBL" id="OZ035825">
    <property type="protein sequence ID" value="CAL1602007.1"/>
    <property type="molecule type" value="Genomic_DNA"/>
</dbReference>
<protein>
    <submittedName>
        <fullName evidence="2">Uncharacterized protein</fullName>
    </submittedName>
</protein>
<evidence type="ECO:0000313" key="2">
    <source>
        <dbReference type="EMBL" id="CAL1602007.1"/>
    </source>
</evidence>
<dbReference type="PANTHER" id="PTHR28348:SF1">
    <property type="entry name" value="UPF0193 PROTEIN EVG1"/>
    <property type="match status" value="1"/>
</dbReference>